<dbReference type="EMBL" id="MKKU01000209">
    <property type="protein sequence ID" value="RNF19353.1"/>
    <property type="molecule type" value="Genomic_DNA"/>
</dbReference>
<feature type="region of interest" description="Disordered" evidence="1">
    <location>
        <begin position="816"/>
        <end position="851"/>
    </location>
</feature>
<keyword evidence="3" id="KW-0732">Signal</keyword>
<feature type="transmembrane region" description="Helical" evidence="2">
    <location>
        <begin position="511"/>
        <end position="532"/>
    </location>
</feature>
<reference evidence="4 5" key="1">
    <citation type="journal article" date="2018" name="BMC Genomics">
        <title>Genomic comparison of Trypanosoma conorhini and Trypanosoma rangeli to Trypanosoma cruzi strains of high and low virulence.</title>
        <authorList>
            <person name="Bradwell K.R."/>
            <person name="Koparde V.N."/>
            <person name="Matveyev A.V."/>
            <person name="Serrano M.G."/>
            <person name="Alves J.M."/>
            <person name="Parikh H."/>
            <person name="Huang B."/>
            <person name="Lee V."/>
            <person name="Espinosa-Alvarez O."/>
            <person name="Ortiz P.A."/>
            <person name="Costa-Martins A.G."/>
            <person name="Teixeira M.M."/>
            <person name="Buck G.A."/>
        </authorList>
    </citation>
    <scope>NUCLEOTIDE SEQUENCE [LARGE SCALE GENOMIC DNA]</scope>
    <source>
        <strain evidence="4 5">025E</strain>
    </source>
</reference>
<evidence type="ECO:0000256" key="1">
    <source>
        <dbReference type="SAM" id="MobiDB-lite"/>
    </source>
</evidence>
<evidence type="ECO:0000313" key="5">
    <source>
        <dbReference type="Proteomes" id="UP000284403"/>
    </source>
</evidence>
<keyword evidence="2" id="KW-0472">Membrane</keyword>
<keyword evidence="2" id="KW-0812">Transmembrane</keyword>
<dbReference type="OrthoDB" id="244896at2759"/>
<name>A0A3R7NJL0_9TRYP</name>
<dbReference type="GeneID" id="40317828"/>
<evidence type="ECO:0000313" key="4">
    <source>
        <dbReference type="EMBL" id="RNF19353.1"/>
    </source>
</evidence>
<accession>A0A3R7NJL0</accession>
<keyword evidence="5" id="KW-1185">Reference proteome</keyword>
<comment type="caution">
    <text evidence="4">The sequence shown here is derived from an EMBL/GenBank/DDBJ whole genome shotgun (WGS) entry which is preliminary data.</text>
</comment>
<evidence type="ECO:0008006" key="6">
    <source>
        <dbReference type="Google" id="ProtNLM"/>
    </source>
</evidence>
<sequence>MLLWALLLGVAVADVEGNGRLCGGRGFRAPMRGFCAGLLRLLLGCVFFSLLSCREALSLRRGAHGDFALGSIYVPPAPPEEKGAATVVGCFPRVVLSPGNATYYCEVRGAALLRGLSLYASYYTPEGRLCGGWPASLGAATNCVSFVPATAAPSGTMTLVITKHSASGAAHFLPVTTNASVHFLPSEATHARFTAPLPYYGLHFAWTTNMPREDAVGGALLVRAGVDCPSTARKCSAGLGCHNVTDSHRLPLPGIYSLCVTADGWRGHYLPWGQSLLEVKALVTVPLYLVSGARTSIKAYDAALGSPFSRAHRVFLTPCLGVPCEKSDTVSVESVVHVDTCRRAPLSHRVYYSEDRPLYLHPWNYAVCVELSPCTGAASCGVTPSALPVTALVNAFVLAVVDVLGDTLVLGLTGGDLGRRSLPYYVCFLPTTASCDSELRAAHACVRGATPNAPFLHINRSRAQLPDAVTLCLVAANTTFWGRRYVWVQKLASVTLRDAASVSDGRRVPKALIVAIVIGVVTATLLAVDVLVRCHLRRRRARRVASGVEVAGEPAVREPDAVGPRLNPLVGAGQKEVDLAATHARRGTEGADLGVPFTPVSALPAAEDGRRRPPPGGRRRLEEDASATVNPHRGASPETVKPPAPPLASREESTNLHYAQRDTSVFEAADTGACVAANGALTAANNPSQVSGAAALYAGLRPRGGEVGPAGRRAPSAAVEERGAPQHAAVADSATNAGHALFARDEPAPPSPPPVTAARVTLKTQEPSDELPAPQGSGAATREGESKVLHAANFAAAVVDTARFDAQHSGCRALLPAIGQDKPPPREGAHSMGKSERQAQAGREVSGSNATAASCAVSVGSMRDLTRGSRGEKDVGSLTKQAVGATSTNEPGVNTSCASTSVVAAAPVLGAGMSTTTSSTATVSRSMSEELPCALCLDRIGQPPGMTSCGCRERSPTAELATSLGESECETVGTLSSSS</sequence>
<dbReference type="RefSeq" id="XP_029228805.1">
    <property type="nucleotide sequence ID" value="XM_029371129.1"/>
</dbReference>
<feature type="region of interest" description="Disordered" evidence="1">
    <location>
        <begin position="584"/>
        <end position="652"/>
    </location>
</feature>
<evidence type="ECO:0000256" key="2">
    <source>
        <dbReference type="SAM" id="Phobius"/>
    </source>
</evidence>
<gene>
    <name evidence="4" type="ORF">Tco025E_04217</name>
</gene>
<feature type="region of interest" description="Disordered" evidence="1">
    <location>
        <begin position="742"/>
        <end position="784"/>
    </location>
</feature>
<feature type="compositionally biased region" description="Basic and acidic residues" evidence="1">
    <location>
        <begin position="823"/>
        <end position="837"/>
    </location>
</feature>
<evidence type="ECO:0000256" key="3">
    <source>
        <dbReference type="SAM" id="SignalP"/>
    </source>
</evidence>
<protein>
    <recommendedName>
        <fullName evidence="6">Membrane-associated protein</fullName>
    </recommendedName>
</protein>
<feature type="region of interest" description="Disordered" evidence="1">
    <location>
        <begin position="863"/>
        <end position="894"/>
    </location>
</feature>
<proteinExistence type="predicted"/>
<feature type="signal peptide" evidence="3">
    <location>
        <begin position="1"/>
        <end position="17"/>
    </location>
</feature>
<dbReference type="AlphaFoldDB" id="A0A3R7NJL0"/>
<feature type="compositionally biased region" description="Basic and acidic residues" evidence="1">
    <location>
        <begin position="864"/>
        <end position="875"/>
    </location>
</feature>
<dbReference type="Proteomes" id="UP000284403">
    <property type="component" value="Unassembled WGS sequence"/>
</dbReference>
<keyword evidence="2" id="KW-1133">Transmembrane helix</keyword>
<feature type="compositionally biased region" description="Polar residues" evidence="1">
    <location>
        <begin position="878"/>
        <end position="892"/>
    </location>
</feature>
<feature type="chain" id="PRO_5018715400" description="Membrane-associated protein" evidence="3">
    <location>
        <begin position="18"/>
        <end position="979"/>
    </location>
</feature>
<organism evidence="4 5">
    <name type="scientific">Trypanosoma conorhini</name>
    <dbReference type="NCBI Taxonomy" id="83891"/>
    <lineage>
        <taxon>Eukaryota</taxon>
        <taxon>Discoba</taxon>
        <taxon>Euglenozoa</taxon>
        <taxon>Kinetoplastea</taxon>
        <taxon>Metakinetoplastina</taxon>
        <taxon>Trypanosomatida</taxon>
        <taxon>Trypanosomatidae</taxon>
        <taxon>Trypanosoma</taxon>
    </lineage>
</organism>